<keyword evidence="5" id="KW-1185">Reference proteome</keyword>
<evidence type="ECO:0000313" key="5">
    <source>
        <dbReference type="Proteomes" id="UP001239680"/>
    </source>
</evidence>
<dbReference type="PANTHER" id="PTHR44196">
    <property type="entry name" value="DEHYDROGENASE/REDUCTASE SDR FAMILY MEMBER 7B"/>
    <property type="match status" value="1"/>
</dbReference>
<keyword evidence="2 4" id="KW-0560">Oxidoreductase</keyword>
<reference evidence="4 5" key="1">
    <citation type="submission" date="2023-08" db="EMBL/GenBank/DDBJ databases">
        <title>Characterization of two Paracoccaceae strains isolated from Phycosphere and proposal of Xinfangfangia lacusdiani sp. nov.</title>
        <authorList>
            <person name="Deng Y."/>
            <person name="Zhang Y.Q."/>
        </authorList>
    </citation>
    <scope>NUCLEOTIDE SEQUENCE [LARGE SCALE GENOMIC DNA]</scope>
    <source>
        <strain evidence="4 5">CPCC 101601</strain>
    </source>
</reference>
<dbReference type="EMBL" id="JAVDBT010000023">
    <property type="protein sequence ID" value="MDQ2068110.1"/>
    <property type="molecule type" value="Genomic_DNA"/>
</dbReference>
<dbReference type="PRINTS" id="PR00081">
    <property type="entry name" value="GDHRDH"/>
</dbReference>
<proteinExistence type="inferred from homology"/>
<dbReference type="PANTHER" id="PTHR44196:SF1">
    <property type="entry name" value="DEHYDROGENASE_REDUCTASE SDR FAMILY MEMBER 7B"/>
    <property type="match status" value="1"/>
</dbReference>
<protein>
    <submittedName>
        <fullName evidence="4">SDR family oxidoreductase</fullName>
        <ecNumber evidence="4">1.-.-.-</ecNumber>
    </submittedName>
</protein>
<sequence>MTALLSDSYRVALVTGASRGIGAAITQKLAAEGVHVLALARSESALAEVAKLPGVEPIAADVTDLATLKIFEGREIDILVNNAGGIGSLGALQDQTVEETAQVIALNLTAPLLMIQAALPGMVARKRGHILSLSSAVAKAVFPNTTTYAAAKAGLSRAHEVLRYDLAGTNVRFTEIVPGRVETDFYLEAFGQDSERLERTMFKAQRVLSPEDVAVAAISALKMPQHVDVSRIDLMPTDQAWGGSVQRSH</sequence>
<evidence type="ECO:0000256" key="1">
    <source>
        <dbReference type="ARBA" id="ARBA00006484"/>
    </source>
</evidence>
<dbReference type="GO" id="GO:0016491">
    <property type="term" value="F:oxidoreductase activity"/>
    <property type="evidence" value="ECO:0007669"/>
    <property type="project" value="UniProtKB-KW"/>
</dbReference>
<dbReference type="InterPro" id="IPR036291">
    <property type="entry name" value="NAD(P)-bd_dom_sf"/>
</dbReference>
<name>A0ABU0W3R9_9RHOB</name>
<organism evidence="4 5">
    <name type="scientific">Pseudogemmobacter lacusdianii</name>
    <dbReference type="NCBI Taxonomy" id="3069608"/>
    <lineage>
        <taxon>Bacteria</taxon>
        <taxon>Pseudomonadati</taxon>
        <taxon>Pseudomonadota</taxon>
        <taxon>Alphaproteobacteria</taxon>
        <taxon>Rhodobacterales</taxon>
        <taxon>Paracoccaceae</taxon>
        <taxon>Pseudogemmobacter</taxon>
    </lineage>
</organism>
<comment type="caution">
    <text evidence="4">The sequence shown here is derived from an EMBL/GenBank/DDBJ whole genome shotgun (WGS) entry which is preliminary data.</text>
</comment>
<dbReference type="SUPFAM" id="SSF51735">
    <property type="entry name" value="NAD(P)-binding Rossmann-fold domains"/>
    <property type="match status" value="1"/>
</dbReference>
<dbReference type="PRINTS" id="PR00080">
    <property type="entry name" value="SDRFAMILY"/>
</dbReference>
<evidence type="ECO:0000313" key="4">
    <source>
        <dbReference type="EMBL" id="MDQ2068110.1"/>
    </source>
</evidence>
<accession>A0ABU0W3R9</accession>
<evidence type="ECO:0000256" key="2">
    <source>
        <dbReference type="ARBA" id="ARBA00023002"/>
    </source>
</evidence>
<dbReference type="Pfam" id="PF00106">
    <property type="entry name" value="adh_short"/>
    <property type="match status" value="1"/>
</dbReference>
<gene>
    <name evidence="4" type="ORF">Q9295_17190</name>
</gene>
<comment type="similarity">
    <text evidence="1 3">Belongs to the short-chain dehydrogenases/reductases (SDR) family.</text>
</comment>
<dbReference type="EC" id="1.-.-.-" evidence="4"/>
<dbReference type="Gene3D" id="3.40.50.720">
    <property type="entry name" value="NAD(P)-binding Rossmann-like Domain"/>
    <property type="match status" value="1"/>
</dbReference>
<dbReference type="CDD" id="cd05233">
    <property type="entry name" value="SDR_c"/>
    <property type="match status" value="1"/>
</dbReference>
<dbReference type="InterPro" id="IPR002347">
    <property type="entry name" value="SDR_fam"/>
</dbReference>
<evidence type="ECO:0000256" key="3">
    <source>
        <dbReference type="RuleBase" id="RU000363"/>
    </source>
</evidence>
<dbReference type="RefSeq" id="WP_306681817.1">
    <property type="nucleotide sequence ID" value="NZ_JAVDBT010000023.1"/>
</dbReference>
<dbReference type="Proteomes" id="UP001239680">
    <property type="component" value="Unassembled WGS sequence"/>
</dbReference>